<evidence type="ECO:0000256" key="1">
    <source>
        <dbReference type="ARBA" id="ARBA00022723"/>
    </source>
</evidence>
<accession>A0ABR3IIH7</accession>
<protein>
    <recommendedName>
        <fullName evidence="9">MYND-type domain-containing protein</fullName>
    </recommendedName>
</protein>
<evidence type="ECO:0000256" key="4">
    <source>
        <dbReference type="SAM" id="MobiDB-lite"/>
    </source>
</evidence>
<proteinExistence type="predicted"/>
<feature type="compositionally biased region" description="Polar residues" evidence="4">
    <location>
        <begin position="488"/>
        <end position="503"/>
    </location>
</feature>
<dbReference type="PANTHER" id="PTHR21517">
    <property type="entry name" value="APICAL JUNCTION COMPONENT 1 HOMOLOG"/>
    <property type="match status" value="1"/>
</dbReference>
<dbReference type="Proteomes" id="UP001549920">
    <property type="component" value="Unassembled WGS sequence"/>
</dbReference>
<evidence type="ECO:0008006" key="9">
    <source>
        <dbReference type="Google" id="ProtNLM"/>
    </source>
</evidence>
<keyword evidence="8" id="KW-1185">Reference proteome</keyword>
<feature type="domain" description="MYND-type" evidence="5">
    <location>
        <begin position="888"/>
        <end position="914"/>
    </location>
</feature>
<evidence type="ECO:0000313" key="8">
    <source>
        <dbReference type="Proteomes" id="UP001549920"/>
    </source>
</evidence>
<evidence type="ECO:0000256" key="3">
    <source>
        <dbReference type="ARBA" id="ARBA00022833"/>
    </source>
</evidence>
<dbReference type="PANTHER" id="PTHR21517:SF3">
    <property type="entry name" value="APICAL JUNCTION COMPONENT 1 HOMOLOG"/>
    <property type="match status" value="1"/>
</dbReference>
<feature type="domain" description="Apical junction molecule ajm1 alpha/beta" evidence="6">
    <location>
        <begin position="915"/>
        <end position="1028"/>
    </location>
</feature>
<dbReference type="SUPFAM" id="SSF144232">
    <property type="entry name" value="HIT/MYND zinc finger-like"/>
    <property type="match status" value="1"/>
</dbReference>
<dbReference type="InterPro" id="IPR002893">
    <property type="entry name" value="Znf_MYND"/>
</dbReference>
<organism evidence="7 8">
    <name type="scientific">Loxostege sticticalis</name>
    <name type="common">Beet webworm moth</name>
    <dbReference type="NCBI Taxonomy" id="481309"/>
    <lineage>
        <taxon>Eukaryota</taxon>
        <taxon>Metazoa</taxon>
        <taxon>Ecdysozoa</taxon>
        <taxon>Arthropoda</taxon>
        <taxon>Hexapoda</taxon>
        <taxon>Insecta</taxon>
        <taxon>Pterygota</taxon>
        <taxon>Neoptera</taxon>
        <taxon>Endopterygota</taxon>
        <taxon>Lepidoptera</taxon>
        <taxon>Glossata</taxon>
        <taxon>Ditrysia</taxon>
        <taxon>Pyraloidea</taxon>
        <taxon>Crambidae</taxon>
        <taxon>Pyraustinae</taxon>
        <taxon>Loxostege</taxon>
    </lineage>
</organism>
<name>A0ABR3IIH7_LOXSC</name>
<evidence type="ECO:0000256" key="2">
    <source>
        <dbReference type="ARBA" id="ARBA00022771"/>
    </source>
</evidence>
<dbReference type="Pfam" id="PF26649">
    <property type="entry name" value="Ajm-1"/>
    <property type="match status" value="1"/>
</dbReference>
<keyword evidence="3" id="KW-0862">Zinc</keyword>
<evidence type="ECO:0000259" key="6">
    <source>
        <dbReference type="Pfam" id="PF26649"/>
    </source>
</evidence>
<dbReference type="Pfam" id="PF01753">
    <property type="entry name" value="zf-MYND"/>
    <property type="match status" value="1"/>
</dbReference>
<feature type="region of interest" description="Disordered" evidence="4">
    <location>
        <begin position="656"/>
        <end position="828"/>
    </location>
</feature>
<dbReference type="EMBL" id="JBEUOH010000003">
    <property type="protein sequence ID" value="KAL0896032.1"/>
    <property type="molecule type" value="Genomic_DNA"/>
</dbReference>
<feature type="region of interest" description="Disordered" evidence="4">
    <location>
        <begin position="488"/>
        <end position="567"/>
    </location>
</feature>
<evidence type="ECO:0000313" key="7">
    <source>
        <dbReference type="EMBL" id="KAL0896032.1"/>
    </source>
</evidence>
<dbReference type="Gene3D" id="6.10.140.2220">
    <property type="match status" value="1"/>
</dbReference>
<dbReference type="InterPro" id="IPR038825">
    <property type="entry name" value="Apical_junction"/>
</dbReference>
<keyword evidence="2" id="KW-0863">Zinc-finger</keyword>
<keyword evidence="1" id="KW-0479">Metal-binding</keyword>
<dbReference type="InterPro" id="IPR058586">
    <property type="entry name" value="Ajm-1"/>
</dbReference>
<sequence length="1192" mass="133814">MVSIVLLTTEEVLQRNGYWYRLDSLWIAEELEPFEEIKPEQFYVKPLPKDVYYTKYPDIPRSESDEETSISLSGFKTKHREWRSKICVRKFDAQRRNSLQLSVSIRSGNSNSSLNSRSRRVTSLVNIAQENQTQQITSHDQPDNDEKIRCFFKRLLESIPPPPLQDLRENVPNEHSRSIIELPKEEKCFDDIDLPDYADFEKDKMLERNRDQDIIPAGTSTWKKIKRKVSFQLKSNKSDFEHSESWYESIYGVSDMIVPAATTESRNTTTTTTDESGDFLNEVCEMEYDELSDEIKPCSSDETSPNEPNESENLASWSEIMTYCGVSDTILKSEDSLKQMEDIVSRSHCADTKSFECLLDDADEDDELGYARFAVYKIHQTLKVEEGMIDSSSMKDFSIDEDNKFAENNTDQTGSSFYGNIYRLAPVDVDDSPPENELQKNSDRVLSEHELRVQRSLQKLNVPDWYKNAPAPREGFLLRKRLSDASASATRWSGLNSKTTSLGSLGGANAQPPPPQLSPHTTSFGRWSTSRLNSNQTSPCSSTRSSIRGTSPLCSPSTRSSFSARQPYLGWRSQERLNSTPRTPHERLASSLLQQSASAKAAEEIQTSIKEVTSAIVHYVSALEPSNGDIDRQPSPRSSQKLYWLESSFVGTKPLESPQTPLVVSEALPPPHPRPPSSLRLDNRAAPDWQDSRPLNLGIARPSPGSTTLEDVLDSLLGLPSQPTRVPTPQPSPRKASSPYYLMGGKSPRYEQLVSSGPSTSSPASRFIGTPSEAPSSVTDPSPDRPGTDTVDNSASMQESRRARSAQGERSRRRSEPFAQPGAASCDRRTSLDAAALRPAEPHLTHHDSKASLASLQTDNSTDDAFVKCKYPKCTSRAPLADAKRHYKTCHNCTTMYCSKECRRAHWEKHRKVCLHSRASALCRQIISAAKEDADSLHQISTIAHRGYLALGRGVVKVFFTSPEAAEKFVTHGFQYLSEPEFVKWTSLQPNEMGVELYTEVVKLCKAYNPETRVILYVAVCIISEVPTKGAVKWERQMVSRCAKLRLSKTVTAAIQEQNRRRHRRDSKGTPEDRETLILTSKLCNAGEKNAATAHKFREICFHNISNELERRGVALKKHFPEVYSRLAAYVDGTSDRFIPMTIYPKDVTSGRSFMCIIMPDSEMDSGTPIDGKVVTVDVGVDRSRHQLSTPM</sequence>
<feature type="compositionally biased region" description="Basic and acidic residues" evidence="4">
    <location>
        <begin position="799"/>
        <end position="816"/>
    </location>
</feature>
<gene>
    <name evidence="7" type="ORF">ABMA27_012014</name>
</gene>
<feature type="compositionally biased region" description="Low complexity" evidence="4">
    <location>
        <begin position="755"/>
        <end position="765"/>
    </location>
</feature>
<comment type="caution">
    <text evidence="7">The sequence shown here is derived from an EMBL/GenBank/DDBJ whole genome shotgun (WGS) entry which is preliminary data.</text>
</comment>
<evidence type="ECO:0000259" key="5">
    <source>
        <dbReference type="Pfam" id="PF01753"/>
    </source>
</evidence>
<reference evidence="7 8" key="1">
    <citation type="submission" date="2024-06" db="EMBL/GenBank/DDBJ databases">
        <title>A chromosome-level genome assembly of beet webworm, Loxostege sticticalis.</title>
        <authorList>
            <person name="Zhang Y."/>
        </authorList>
    </citation>
    <scope>NUCLEOTIDE SEQUENCE [LARGE SCALE GENOMIC DNA]</scope>
    <source>
        <strain evidence="7">AQ026</strain>
        <tissue evidence="7">Whole body</tissue>
    </source>
</reference>
<feature type="compositionally biased region" description="Polar residues" evidence="4">
    <location>
        <begin position="518"/>
        <end position="564"/>
    </location>
</feature>